<dbReference type="InterPro" id="IPR010982">
    <property type="entry name" value="Lambda_DNA-bd_dom_sf"/>
</dbReference>
<dbReference type="AlphaFoldDB" id="A0A116NX52"/>
<dbReference type="Pfam" id="PF01381">
    <property type="entry name" value="HTH_3"/>
    <property type="match status" value="1"/>
</dbReference>
<evidence type="ECO:0000313" key="2">
    <source>
        <dbReference type="Proteomes" id="UP000069526"/>
    </source>
</evidence>
<dbReference type="GO" id="GO:0003677">
    <property type="term" value="F:DNA binding"/>
    <property type="evidence" value="ECO:0007669"/>
    <property type="project" value="InterPro"/>
</dbReference>
<sequence length="310" mass="36251">MNNNVQVGERIKQIRLSLGESMEKFGERFETSKGTVNNWEKGRNLPNKENLKKISELGQMTVNELLYGNINNLIESILLGFEFYSFADENKKKHVFELVQKEVRDFPHLLTPDFSDELIERISDIVVDIINGLDGTNESALRVSYEAFSFSQIENIFYRTVTTNETEISYNYSLMMYQKRYKTKKILREGMDEQLYKKLERVHKQAENEVTRIAKDLDYKLYNIDDSKEETKKQVGKLIDKIQSIVPKPLRTKKIKKNIDVWVHNNFKKLVESPEILSELITAGTLKEISLGTIEPKYIDMTQFQEPDED</sequence>
<dbReference type="Proteomes" id="UP000069526">
    <property type="component" value="Unassembled WGS sequence"/>
</dbReference>
<organism evidence="1 2">
    <name type="scientific">Streptococcus suis</name>
    <dbReference type="NCBI Taxonomy" id="1307"/>
    <lineage>
        <taxon>Bacteria</taxon>
        <taxon>Bacillati</taxon>
        <taxon>Bacillota</taxon>
        <taxon>Bacilli</taxon>
        <taxon>Lactobacillales</taxon>
        <taxon>Streptococcaceae</taxon>
        <taxon>Streptococcus</taxon>
    </lineage>
</organism>
<accession>A0A116NX52</accession>
<dbReference type="SMART" id="SM00530">
    <property type="entry name" value="HTH_XRE"/>
    <property type="match status" value="1"/>
</dbReference>
<dbReference type="Gene3D" id="1.10.260.40">
    <property type="entry name" value="lambda repressor-like DNA-binding domains"/>
    <property type="match status" value="1"/>
</dbReference>
<dbReference type="PROSITE" id="PS50943">
    <property type="entry name" value="HTH_CROC1"/>
    <property type="match status" value="1"/>
</dbReference>
<dbReference type="SUPFAM" id="SSF47413">
    <property type="entry name" value="lambda repressor-like DNA-binding domains"/>
    <property type="match status" value="1"/>
</dbReference>
<reference evidence="1 2" key="1">
    <citation type="submission" date="2016-02" db="EMBL/GenBank/DDBJ databases">
        <authorList>
            <consortium name="Pathogen Informatics"/>
        </authorList>
    </citation>
    <scope>NUCLEOTIDE SEQUENCE [LARGE SCALE GENOMIC DNA]</scope>
    <source>
        <strain evidence="1 2">SS1013</strain>
    </source>
</reference>
<evidence type="ECO:0000313" key="1">
    <source>
        <dbReference type="EMBL" id="CYW26184.1"/>
    </source>
</evidence>
<dbReference type="CDD" id="cd00093">
    <property type="entry name" value="HTH_XRE"/>
    <property type="match status" value="1"/>
</dbReference>
<proteinExistence type="predicted"/>
<gene>
    <name evidence="1" type="ORF">ERS132539_00998</name>
</gene>
<name>A0A116NX52_STRSU</name>
<dbReference type="InterPro" id="IPR001387">
    <property type="entry name" value="Cro/C1-type_HTH"/>
</dbReference>
<protein>
    <submittedName>
        <fullName evidence="1">Transcriptional regulator</fullName>
    </submittedName>
</protein>
<dbReference type="EMBL" id="FIJK01000018">
    <property type="protein sequence ID" value="CYW26184.1"/>
    <property type="molecule type" value="Genomic_DNA"/>
</dbReference>